<organism evidence="3 4">
    <name type="scientific">Arabidopsis thaliana</name>
    <name type="common">Mouse-ear cress</name>
    <dbReference type="NCBI Taxonomy" id="3702"/>
    <lineage>
        <taxon>Eukaryota</taxon>
        <taxon>Viridiplantae</taxon>
        <taxon>Streptophyta</taxon>
        <taxon>Embryophyta</taxon>
        <taxon>Tracheophyta</taxon>
        <taxon>Spermatophyta</taxon>
        <taxon>Magnoliopsida</taxon>
        <taxon>eudicotyledons</taxon>
        <taxon>Gunneridae</taxon>
        <taxon>Pentapetalae</taxon>
        <taxon>rosids</taxon>
        <taxon>malvids</taxon>
        <taxon>Brassicales</taxon>
        <taxon>Brassicaceae</taxon>
        <taxon>Camelineae</taxon>
        <taxon>Arabidopsis</taxon>
    </lineage>
</organism>
<dbReference type="Proteomes" id="UP000078284">
    <property type="component" value="Chromosome 5"/>
</dbReference>
<dbReference type="PANTHER" id="PTHR47481">
    <property type="match status" value="1"/>
</dbReference>
<evidence type="ECO:0000313" key="4">
    <source>
        <dbReference type="Proteomes" id="UP000078284"/>
    </source>
</evidence>
<evidence type="ECO:0000256" key="1">
    <source>
        <dbReference type="SAM" id="MobiDB-lite"/>
    </source>
</evidence>
<dbReference type="AlphaFoldDB" id="A0A178UEC7"/>
<sequence length="369" mass="42540">MADTTLSSYEKSFGIMQIRAYIFVTLDLNKLNYDVWRELFETLCLSFGVLGHIDGSSTPTPMTEKRWKERDGLVKMWIYGTITDSLLDTIIKVGCTARDLWLSLENLFRDNKEARALQFENELRTTTIDDLSVHEYCQKLKSLSDLLTNVDSPISDRVLVMHLLNGLTEKYDYILNVIKHKSPFPSFTEARSMLLMEESRLSNKSKSSLSHTNHPSLSNVLFTVPRQQERYPQEYHNNNSNMGRGRSKKKNRGGGSSDGRYNNNNNWRLNQPPTWIYGPPQSPYMYPHGGPQFFHKKTYFPQQPPVYMSVTSHKPSPTSILEPYNPYLHGDARVNYISTSMADQSTFMPSHFPQTYSSMSLSDPPEEMW</sequence>
<dbReference type="Araport" id="AT5G48050"/>
<feature type="region of interest" description="Disordered" evidence="1">
    <location>
        <begin position="230"/>
        <end position="267"/>
    </location>
</feature>
<evidence type="ECO:0000313" key="2">
    <source>
        <dbReference type="Araport" id="AT5G48050"/>
    </source>
</evidence>
<reference evidence="4" key="1">
    <citation type="journal article" date="2016" name="Proc. Natl. Acad. Sci. U.S.A.">
        <title>Chromosome-level assembly of Arabidopsis thaliana Ler reveals the extent of translocation and inversion polymorphisms.</title>
        <authorList>
            <person name="Zapata L."/>
            <person name="Ding J."/>
            <person name="Willing E.M."/>
            <person name="Hartwig B."/>
            <person name="Bezdan D."/>
            <person name="Jiao W.B."/>
            <person name="Patel V."/>
            <person name="Velikkakam James G."/>
            <person name="Koornneef M."/>
            <person name="Ossowski S."/>
            <person name="Schneeberger K."/>
        </authorList>
    </citation>
    <scope>NUCLEOTIDE SEQUENCE [LARGE SCALE GENOMIC DNA]</scope>
    <source>
        <strain evidence="4">cv. Landsberg erecta</strain>
    </source>
</reference>
<dbReference type="DNASU" id="834857"/>
<dbReference type="OMA" id="MQHENEL"/>
<dbReference type="Pfam" id="PF14223">
    <property type="entry name" value="Retrotran_gag_2"/>
    <property type="match status" value="1"/>
</dbReference>
<dbReference type="SMR" id="A0A178UEC7"/>
<dbReference type="GeneID" id="834857"/>
<dbReference type="ExpressionAtlas" id="A0A178UEC7">
    <property type="expression patterns" value="baseline and differential"/>
</dbReference>
<dbReference type="PANTHER" id="PTHR47481:SF10">
    <property type="entry name" value="COPIA-LIKE POLYPROTEIN_RETROTRANSPOSON"/>
    <property type="match status" value="1"/>
</dbReference>
<accession>A0A178UEC7</accession>
<gene>
    <name evidence="2" type="ordered locus">At5g48050</name>
    <name evidence="3" type="ordered locus">AXX17_At5g46570</name>
</gene>
<evidence type="ECO:0000313" key="3">
    <source>
        <dbReference type="EMBL" id="OAO92009.1"/>
    </source>
</evidence>
<dbReference type="KEGG" id="ath:AT5G48050"/>
<comment type="caution">
    <text evidence="3">The sequence shown here is derived from an EMBL/GenBank/DDBJ whole genome shotgun (WGS) entry which is preliminary data.</text>
</comment>
<name>A0A178UEC7_ARATH</name>
<proteinExistence type="predicted"/>
<protein>
    <submittedName>
        <fullName evidence="3">Uncharacterized protein</fullName>
    </submittedName>
</protein>
<dbReference type="EMBL" id="LUHQ01000005">
    <property type="protein sequence ID" value="OAO92009.1"/>
    <property type="molecule type" value="Genomic_DNA"/>
</dbReference>